<dbReference type="GO" id="GO:0043565">
    <property type="term" value="F:sequence-specific DNA binding"/>
    <property type="evidence" value="ECO:0007669"/>
    <property type="project" value="InterPro"/>
</dbReference>
<sequence length="158" mass="17541">MSRIILDNVDRSMLRLLQADGAMSSIAVGEKLALSTTPTWRRRKRLEDEGVITGYEATIDRKAIGLNLTAFVQISFQMHTDQSADDFEAVMRGNPYVLSCHKVTGNADYILQIVAADLEAYGEFVERVLRAQPGISAIHSSLALKEIKDSHRLPIPDI</sequence>
<dbReference type="InterPro" id="IPR036390">
    <property type="entry name" value="WH_DNA-bd_sf"/>
</dbReference>
<dbReference type="Gene3D" id="1.10.10.10">
    <property type="entry name" value="Winged helix-like DNA-binding domain superfamily/Winged helix DNA-binding domain"/>
    <property type="match status" value="1"/>
</dbReference>
<comment type="caution">
    <text evidence="5">The sequence shown here is derived from an EMBL/GenBank/DDBJ whole genome shotgun (WGS) entry which is preliminary data.</text>
</comment>
<dbReference type="InterPro" id="IPR011008">
    <property type="entry name" value="Dimeric_a/b-barrel"/>
</dbReference>
<keyword evidence="3" id="KW-0804">Transcription</keyword>
<gene>
    <name evidence="5" type="ORF">C206_14647</name>
</gene>
<evidence type="ECO:0000256" key="3">
    <source>
        <dbReference type="ARBA" id="ARBA00023163"/>
    </source>
</evidence>
<name>A0AAD2WA57_PSEPU</name>
<dbReference type="Pfam" id="PF01037">
    <property type="entry name" value="AsnC_trans_reg"/>
    <property type="match status" value="1"/>
</dbReference>
<dbReference type="SUPFAM" id="SSF46785">
    <property type="entry name" value="Winged helix' DNA-binding domain"/>
    <property type="match status" value="1"/>
</dbReference>
<dbReference type="InterPro" id="IPR019887">
    <property type="entry name" value="Tscrpt_reg_AsnC/Lrp_C"/>
</dbReference>
<dbReference type="GO" id="GO:0005829">
    <property type="term" value="C:cytosol"/>
    <property type="evidence" value="ECO:0007669"/>
    <property type="project" value="TreeGrafter"/>
</dbReference>
<feature type="domain" description="HTH asnC-type" evidence="4">
    <location>
        <begin position="6"/>
        <end position="67"/>
    </location>
</feature>
<dbReference type="PRINTS" id="PR00033">
    <property type="entry name" value="HTHASNC"/>
</dbReference>
<evidence type="ECO:0000259" key="4">
    <source>
        <dbReference type="PROSITE" id="PS50956"/>
    </source>
</evidence>
<dbReference type="RefSeq" id="WP_004576140.1">
    <property type="nucleotide sequence ID" value="NZ_APBQ01000095.1"/>
</dbReference>
<dbReference type="PANTHER" id="PTHR30154">
    <property type="entry name" value="LEUCINE-RESPONSIVE REGULATORY PROTEIN"/>
    <property type="match status" value="1"/>
</dbReference>
<evidence type="ECO:0000313" key="6">
    <source>
        <dbReference type="Proteomes" id="UP000013237"/>
    </source>
</evidence>
<dbReference type="EMBL" id="APBQ01000095">
    <property type="protein sequence ID" value="ENY77019.1"/>
    <property type="molecule type" value="Genomic_DNA"/>
</dbReference>
<keyword evidence="1" id="KW-0805">Transcription regulation</keyword>
<keyword evidence="2" id="KW-0238">DNA-binding</keyword>
<dbReference type="GO" id="GO:0043200">
    <property type="term" value="P:response to amino acid"/>
    <property type="evidence" value="ECO:0007669"/>
    <property type="project" value="TreeGrafter"/>
</dbReference>
<dbReference type="SMART" id="SM00344">
    <property type="entry name" value="HTH_ASNC"/>
    <property type="match status" value="1"/>
</dbReference>
<proteinExistence type="predicted"/>
<dbReference type="Pfam" id="PF13412">
    <property type="entry name" value="HTH_24"/>
    <property type="match status" value="1"/>
</dbReference>
<accession>A0AAD2WA57</accession>
<evidence type="ECO:0000256" key="1">
    <source>
        <dbReference type="ARBA" id="ARBA00023015"/>
    </source>
</evidence>
<dbReference type="Gene3D" id="3.30.70.920">
    <property type="match status" value="1"/>
</dbReference>
<organism evidence="5 6">
    <name type="scientific">Pseudomonas putida TRO1</name>
    <dbReference type="NCBI Taxonomy" id="1227924"/>
    <lineage>
        <taxon>Bacteria</taxon>
        <taxon>Pseudomonadati</taxon>
        <taxon>Pseudomonadota</taxon>
        <taxon>Gammaproteobacteria</taxon>
        <taxon>Pseudomonadales</taxon>
        <taxon>Pseudomonadaceae</taxon>
        <taxon>Pseudomonas</taxon>
    </lineage>
</organism>
<dbReference type="InterPro" id="IPR019888">
    <property type="entry name" value="Tscrpt_reg_AsnC-like"/>
</dbReference>
<dbReference type="Proteomes" id="UP000013237">
    <property type="component" value="Unassembled WGS sequence"/>
</dbReference>
<dbReference type="PANTHER" id="PTHR30154:SF34">
    <property type="entry name" value="TRANSCRIPTIONAL REGULATOR AZLB"/>
    <property type="match status" value="1"/>
</dbReference>
<dbReference type="AlphaFoldDB" id="A0AAD2WA57"/>
<dbReference type="PROSITE" id="PS50956">
    <property type="entry name" value="HTH_ASNC_2"/>
    <property type="match status" value="1"/>
</dbReference>
<dbReference type="InterPro" id="IPR000485">
    <property type="entry name" value="AsnC-type_HTH_dom"/>
</dbReference>
<evidence type="ECO:0000256" key="2">
    <source>
        <dbReference type="ARBA" id="ARBA00023125"/>
    </source>
</evidence>
<dbReference type="InterPro" id="IPR036388">
    <property type="entry name" value="WH-like_DNA-bd_sf"/>
</dbReference>
<protein>
    <submittedName>
        <fullName evidence="5">AsnC family transcriptional regulator</fullName>
    </submittedName>
</protein>
<dbReference type="SUPFAM" id="SSF54909">
    <property type="entry name" value="Dimeric alpha+beta barrel"/>
    <property type="match status" value="1"/>
</dbReference>
<reference evidence="5 6" key="1">
    <citation type="submission" date="2013-02" db="EMBL/GenBank/DDBJ databases">
        <title>Insights into the proteome of triclosan-resistant Pseudomonas putida TRO1, isolated from activated sludge.</title>
        <authorList>
            <person name="Lolas I.B."/>
            <person name="Almeida B."/>
            <person name="Starnawski P.M."/>
            <person name="Soenderkaer M."/>
            <person name="Nielsen K.L."/>
            <person name="Nielsen J.L."/>
        </authorList>
    </citation>
    <scope>NUCLEOTIDE SEQUENCE [LARGE SCALE GENOMIC DNA]</scope>
    <source>
        <strain evidence="5 6">TRO1</strain>
    </source>
</reference>
<evidence type="ECO:0000313" key="5">
    <source>
        <dbReference type="EMBL" id="ENY77019.1"/>
    </source>
</evidence>